<dbReference type="Proteomes" id="UP000573327">
    <property type="component" value="Unassembled WGS sequence"/>
</dbReference>
<dbReference type="AlphaFoldDB" id="A0A7W7SBV8"/>
<dbReference type="EMBL" id="JACHJR010000001">
    <property type="protein sequence ID" value="MBB4947628.1"/>
    <property type="molecule type" value="Genomic_DNA"/>
</dbReference>
<evidence type="ECO:0000313" key="2">
    <source>
        <dbReference type="Proteomes" id="UP000573327"/>
    </source>
</evidence>
<gene>
    <name evidence="1" type="ORF">F4556_003163</name>
</gene>
<name>A0A7W7SBV8_9ACTN</name>
<evidence type="ECO:0000313" key="1">
    <source>
        <dbReference type="EMBL" id="MBB4947628.1"/>
    </source>
</evidence>
<accession>A0A7W7SBV8</accession>
<sequence length="69" mass="7079">MTQTARTARPTTAHVPVQRTPVAAPAAPAAVAAPEPGTARRLLQILLGARSLRPVAAGAQYSYGECDGQ</sequence>
<reference evidence="1 2" key="1">
    <citation type="submission" date="2020-08" db="EMBL/GenBank/DDBJ databases">
        <title>Sequencing the genomes of 1000 actinobacteria strains.</title>
        <authorList>
            <person name="Klenk H.-P."/>
        </authorList>
    </citation>
    <scope>NUCLEOTIDE SEQUENCE [LARGE SCALE GENOMIC DNA]</scope>
    <source>
        <strain evidence="1 2">DSM 44786</strain>
    </source>
</reference>
<organism evidence="1 2">
    <name type="scientific">Kitasatospora gansuensis</name>
    <dbReference type="NCBI Taxonomy" id="258050"/>
    <lineage>
        <taxon>Bacteria</taxon>
        <taxon>Bacillati</taxon>
        <taxon>Actinomycetota</taxon>
        <taxon>Actinomycetes</taxon>
        <taxon>Kitasatosporales</taxon>
        <taxon>Streptomycetaceae</taxon>
        <taxon>Kitasatospora</taxon>
    </lineage>
</organism>
<protein>
    <submittedName>
        <fullName evidence="1">Uncharacterized protein</fullName>
    </submittedName>
</protein>
<dbReference type="RefSeq" id="WP_184915895.1">
    <property type="nucleotide sequence ID" value="NZ_JACHJR010000001.1"/>
</dbReference>
<proteinExistence type="predicted"/>
<keyword evidence="2" id="KW-1185">Reference proteome</keyword>
<comment type="caution">
    <text evidence="1">The sequence shown here is derived from an EMBL/GenBank/DDBJ whole genome shotgun (WGS) entry which is preliminary data.</text>
</comment>